<gene>
    <name evidence="1" type="ORF">CgunFtcFv8_021210</name>
</gene>
<organism evidence="1 2">
    <name type="scientific">Champsocephalus gunnari</name>
    <name type="common">Mackerel icefish</name>
    <dbReference type="NCBI Taxonomy" id="52237"/>
    <lineage>
        <taxon>Eukaryota</taxon>
        <taxon>Metazoa</taxon>
        <taxon>Chordata</taxon>
        <taxon>Craniata</taxon>
        <taxon>Vertebrata</taxon>
        <taxon>Euteleostomi</taxon>
        <taxon>Actinopterygii</taxon>
        <taxon>Neopterygii</taxon>
        <taxon>Teleostei</taxon>
        <taxon>Neoteleostei</taxon>
        <taxon>Acanthomorphata</taxon>
        <taxon>Eupercaria</taxon>
        <taxon>Perciformes</taxon>
        <taxon>Notothenioidei</taxon>
        <taxon>Channichthyidae</taxon>
        <taxon>Champsocephalus</taxon>
    </lineage>
</organism>
<comment type="caution">
    <text evidence="1">The sequence shown here is derived from an EMBL/GenBank/DDBJ whole genome shotgun (WGS) entry which is preliminary data.</text>
</comment>
<evidence type="ECO:0000313" key="1">
    <source>
        <dbReference type="EMBL" id="KAK5935893.1"/>
    </source>
</evidence>
<protein>
    <submittedName>
        <fullName evidence="1">Uncharacterized protein</fullName>
    </submittedName>
</protein>
<proteinExistence type="predicted"/>
<sequence length="124" mass="14400">MIPPALWPYLMKVYSMNWSLHRPFHILQMCRVTCCPWEIALDMWMKLHHGTEVVEAIPGIVDMASCKVVGKHLPECGQMEKPLTFTFSPDVRHHQQHWFHQDLNPKFGCPARTSNLIQGSHQIV</sequence>
<evidence type="ECO:0000313" key="2">
    <source>
        <dbReference type="Proteomes" id="UP001331515"/>
    </source>
</evidence>
<dbReference type="EMBL" id="JAURVH010001513">
    <property type="protein sequence ID" value="KAK5935893.1"/>
    <property type="molecule type" value="Genomic_DNA"/>
</dbReference>
<dbReference type="Proteomes" id="UP001331515">
    <property type="component" value="Unassembled WGS sequence"/>
</dbReference>
<name>A0AAN8ESM9_CHAGU</name>
<reference evidence="1 2" key="1">
    <citation type="journal article" date="2023" name="Mol. Biol. Evol.">
        <title>Genomics of Secondarily Temperate Adaptation in the Only Non-Antarctic Icefish.</title>
        <authorList>
            <person name="Rivera-Colon A.G."/>
            <person name="Rayamajhi N."/>
            <person name="Minhas B.F."/>
            <person name="Madrigal G."/>
            <person name="Bilyk K.T."/>
            <person name="Yoon V."/>
            <person name="Hune M."/>
            <person name="Gregory S."/>
            <person name="Cheng C.H.C."/>
            <person name="Catchen J.M."/>
        </authorList>
    </citation>
    <scope>NUCLEOTIDE SEQUENCE [LARGE SCALE GENOMIC DNA]</scope>
    <source>
        <tissue evidence="1">White muscle</tissue>
    </source>
</reference>
<dbReference type="AlphaFoldDB" id="A0AAN8ESM9"/>
<keyword evidence="2" id="KW-1185">Reference proteome</keyword>
<accession>A0AAN8ESM9</accession>